<dbReference type="GeneID" id="28987650"/>
<evidence type="ECO:0000256" key="5">
    <source>
        <dbReference type="ARBA" id="ARBA00022776"/>
    </source>
</evidence>
<keyword evidence="4" id="KW-0493">Microtubule</keyword>
<protein>
    <recommendedName>
        <fullName evidence="7">CLASP N-terminal domain-containing protein</fullName>
    </recommendedName>
</protein>
<comment type="similarity">
    <text evidence="2">Belongs to the CLASP family.</text>
</comment>
<evidence type="ECO:0000313" key="8">
    <source>
        <dbReference type="EMBL" id="KLT38682.1"/>
    </source>
</evidence>
<dbReference type="GO" id="GO:1990023">
    <property type="term" value="C:mitotic spindle midzone"/>
    <property type="evidence" value="ECO:0007669"/>
    <property type="project" value="TreeGrafter"/>
</dbReference>
<feature type="domain" description="CLASP N-terminal" evidence="7">
    <location>
        <begin position="20"/>
        <end position="241"/>
    </location>
</feature>
<dbReference type="GO" id="GO:0090307">
    <property type="term" value="P:mitotic spindle assembly"/>
    <property type="evidence" value="ECO:0007669"/>
    <property type="project" value="TreeGrafter"/>
</dbReference>
<dbReference type="InterPro" id="IPR016024">
    <property type="entry name" value="ARM-type_fold"/>
</dbReference>
<gene>
    <name evidence="8" type="ORF">CC85DRAFT_331392</name>
</gene>
<evidence type="ECO:0000256" key="6">
    <source>
        <dbReference type="SAM" id="MobiDB-lite"/>
    </source>
</evidence>
<dbReference type="PANTHER" id="PTHR21567:SF60">
    <property type="entry name" value="CLASP N-TERMINAL DOMAIN-CONTAINING PROTEIN"/>
    <property type="match status" value="1"/>
</dbReference>
<dbReference type="SUPFAM" id="SSF48371">
    <property type="entry name" value="ARM repeat"/>
    <property type="match status" value="1"/>
</dbReference>
<evidence type="ECO:0000256" key="1">
    <source>
        <dbReference type="ARBA" id="ARBA00004186"/>
    </source>
</evidence>
<dbReference type="Pfam" id="PF12348">
    <property type="entry name" value="CLASP_N"/>
    <property type="match status" value="1"/>
</dbReference>
<dbReference type="GO" id="GO:0005876">
    <property type="term" value="C:spindle microtubule"/>
    <property type="evidence" value="ECO:0007669"/>
    <property type="project" value="TreeGrafter"/>
</dbReference>
<comment type="subcellular location">
    <subcellularLocation>
        <location evidence="1">Cytoplasm</location>
        <location evidence="1">Cytoskeleton</location>
        <location evidence="1">Spindle</location>
    </subcellularLocation>
</comment>
<dbReference type="GO" id="GO:0005881">
    <property type="term" value="C:cytoplasmic microtubule"/>
    <property type="evidence" value="ECO:0007669"/>
    <property type="project" value="TreeGrafter"/>
</dbReference>
<sequence>MPPAEAAGLKIPCSNPQILQAELDALSAVLDHPEREDTWEKMEKAIIRFAGVTRGGGYKHLDLYVRGVGNKGIGLRIVDCMMSDRGRLSGVSTDLLQTMAPRLASHFLPLVHLYLPPLVRLLARPNKVFFKRAEKVLATIIQHCPLPSILIHLSNGLDDRSDQCKRAAGMGIESAMGQWDSHRWSAKDLDLLELCVRKMATDRDAEVRKTARRVWALFSELWPERVEDFTNPLTPTIRRYLDIPADGGPSKPKPRPGLRPRLQAAHAEAESSRHHPSATLTQPVGVSRTRLSQGPEPHVLIFKLGEV</sequence>
<evidence type="ECO:0000256" key="3">
    <source>
        <dbReference type="ARBA" id="ARBA00022618"/>
    </source>
</evidence>
<dbReference type="RefSeq" id="XP_018275173.1">
    <property type="nucleotide sequence ID" value="XM_018427047.1"/>
</dbReference>
<dbReference type="Gene3D" id="1.25.10.10">
    <property type="entry name" value="Leucine-rich Repeat Variant"/>
    <property type="match status" value="1"/>
</dbReference>
<proteinExistence type="inferred from homology"/>
<keyword evidence="5" id="KW-0498">Mitosis</keyword>
<reference evidence="8 9" key="1">
    <citation type="submission" date="2015-03" db="EMBL/GenBank/DDBJ databases">
        <title>Genomics and transcriptomics of the oil-accumulating basidiomycete yeast T. oleaginosus allow insights into substrate utilization and the diverse evolutionary trajectories of mating systems in fungi.</title>
        <authorList>
            <consortium name="DOE Joint Genome Institute"/>
            <person name="Kourist R."/>
            <person name="Kracht O."/>
            <person name="Bracharz F."/>
            <person name="Lipzen A."/>
            <person name="Nolan M."/>
            <person name="Ohm R."/>
            <person name="Grigoriev I."/>
            <person name="Sun S."/>
            <person name="Heitman J."/>
            <person name="Bruck T."/>
            <person name="Nowrousian M."/>
        </authorList>
    </citation>
    <scope>NUCLEOTIDE SEQUENCE [LARGE SCALE GENOMIC DNA]</scope>
    <source>
        <strain evidence="8 9">IBC0246</strain>
    </source>
</reference>
<organism evidence="8 9">
    <name type="scientific">Cutaneotrichosporon oleaginosum</name>
    <dbReference type="NCBI Taxonomy" id="879819"/>
    <lineage>
        <taxon>Eukaryota</taxon>
        <taxon>Fungi</taxon>
        <taxon>Dikarya</taxon>
        <taxon>Basidiomycota</taxon>
        <taxon>Agaricomycotina</taxon>
        <taxon>Tremellomycetes</taxon>
        <taxon>Trichosporonales</taxon>
        <taxon>Trichosporonaceae</taxon>
        <taxon>Cutaneotrichosporon</taxon>
    </lineage>
</organism>
<dbReference type="Proteomes" id="UP000053611">
    <property type="component" value="Unassembled WGS sequence"/>
</dbReference>
<evidence type="ECO:0000256" key="4">
    <source>
        <dbReference type="ARBA" id="ARBA00022701"/>
    </source>
</evidence>
<dbReference type="PANTHER" id="PTHR21567">
    <property type="entry name" value="CLASP"/>
    <property type="match status" value="1"/>
</dbReference>
<dbReference type="GO" id="GO:0005815">
    <property type="term" value="C:microtubule organizing center"/>
    <property type="evidence" value="ECO:0007669"/>
    <property type="project" value="TreeGrafter"/>
</dbReference>
<accession>A0A0J0XCA7</accession>
<evidence type="ECO:0000256" key="2">
    <source>
        <dbReference type="ARBA" id="ARBA00009549"/>
    </source>
</evidence>
<keyword evidence="9" id="KW-1185">Reference proteome</keyword>
<dbReference type="EMBL" id="KQ087289">
    <property type="protein sequence ID" value="KLT38682.1"/>
    <property type="molecule type" value="Genomic_DNA"/>
</dbReference>
<keyword evidence="5" id="KW-0131">Cell cycle</keyword>
<feature type="compositionally biased region" description="Polar residues" evidence="6">
    <location>
        <begin position="279"/>
        <end position="292"/>
    </location>
</feature>
<evidence type="ECO:0000259" key="7">
    <source>
        <dbReference type="Pfam" id="PF12348"/>
    </source>
</evidence>
<dbReference type="InterPro" id="IPR011989">
    <property type="entry name" value="ARM-like"/>
</dbReference>
<dbReference type="OrthoDB" id="46159at2759"/>
<dbReference type="AlphaFoldDB" id="A0A0J0XCA7"/>
<dbReference type="InterPro" id="IPR024395">
    <property type="entry name" value="CLASP_N_dom"/>
</dbReference>
<dbReference type="STRING" id="879819.A0A0J0XCA7"/>
<name>A0A0J0XCA7_9TREE</name>
<evidence type="ECO:0000313" key="9">
    <source>
        <dbReference type="Proteomes" id="UP000053611"/>
    </source>
</evidence>
<feature type="region of interest" description="Disordered" evidence="6">
    <location>
        <begin position="242"/>
        <end position="292"/>
    </location>
</feature>
<dbReference type="GO" id="GO:0008017">
    <property type="term" value="F:microtubule binding"/>
    <property type="evidence" value="ECO:0007669"/>
    <property type="project" value="TreeGrafter"/>
</dbReference>
<keyword evidence="3" id="KW-0132">Cell division</keyword>
<dbReference type="GO" id="GO:0051301">
    <property type="term" value="P:cell division"/>
    <property type="evidence" value="ECO:0007669"/>
    <property type="project" value="UniProtKB-KW"/>
</dbReference>